<keyword evidence="3" id="KW-1185">Reference proteome</keyword>
<dbReference type="InterPro" id="IPR029052">
    <property type="entry name" value="Metallo-depent_PP-like"/>
</dbReference>
<protein>
    <recommendedName>
        <fullName evidence="1">Calcineurin-like phosphoesterase domain-containing protein</fullName>
    </recommendedName>
</protein>
<dbReference type="InterPro" id="IPR051158">
    <property type="entry name" value="Metallophosphoesterase_sf"/>
</dbReference>
<feature type="domain" description="Calcineurin-like phosphoesterase" evidence="1">
    <location>
        <begin position="23"/>
        <end position="241"/>
    </location>
</feature>
<accession>A0ABM6L8S8</accession>
<proteinExistence type="predicted"/>
<dbReference type="EMBL" id="CP021422">
    <property type="protein sequence ID" value="ASB41931.1"/>
    <property type="molecule type" value="Genomic_DNA"/>
</dbReference>
<gene>
    <name evidence="2" type="ORF">ADH66_15475</name>
</gene>
<dbReference type="InterPro" id="IPR004843">
    <property type="entry name" value="Calcineurin-like_PHP"/>
</dbReference>
<evidence type="ECO:0000313" key="3">
    <source>
        <dbReference type="Proteomes" id="UP000196710"/>
    </source>
</evidence>
<dbReference type="PANTHER" id="PTHR31302:SF0">
    <property type="entry name" value="TRANSMEMBRANE PROTEIN WITH METALLOPHOSPHOESTERASE DOMAIN"/>
    <property type="match status" value="1"/>
</dbReference>
<dbReference type="Proteomes" id="UP000196710">
    <property type="component" value="Chromosome"/>
</dbReference>
<organism evidence="2 3">
    <name type="scientific">Acutalibacter muris</name>
    <dbReference type="NCBI Taxonomy" id="1796620"/>
    <lineage>
        <taxon>Bacteria</taxon>
        <taxon>Bacillati</taxon>
        <taxon>Bacillota</taxon>
        <taxon>Clostridia</taxon>
        <taxon>Eubacteriales</taxon>
        <taxon>Acutalibacteraceae</taxon>
        <taxon>Acutalibacter</taxon>
    </lineage>
</organism>
<dbReference type="Gene3D" id="3.60.21.10">
    <property type="match status" value="1"/>
</dbReference>
<evidence type="ECO:0000259" key="1">
    <source>
        <dbReference type="Pfam" id="PF00149"/>
    </source>
</evidence>
<dbReference type="SUPFAM" id="SSF56300">
    <property type="entry name" value="Metallo-dependent phosphatases"/>
    <property type="match status" value="1"/>
</dbReference>
<name>A0ABM6L8S8_9FIRM</name>
<dbReference type="Pfam" id="PF00149">
    <property type="entry name" value="Metallophos"/>
    <property type="match status" value="1"/>
</dbReference>
<sequence length="416" mass="47894">MRTIQTSHLKSVLIGRSDKVVRWLHISDLHIVKRADWCNFEKELIHKCQDYDRIDLVIVTGDFHDFGDESHFHPAIDFLRRLLESLNLDVEKDLFVIPGNHDTVSGGPEKEIFITAAKTRPFDNTKKWIDILQNTFQEYETFVKELITSYAVEHPASIHSRKWRNTINFIHCNTALAADGKEKTNQLLDVDTLASIEYVPNMPNIILAHNNFFDLHPEHQKRVQDVIRVNSICAYFCGDRHRQSVDDIPLEKGQVPCIVSYKTAPDPKDCYSSFGIIFGEWEDDWAELTGWCWESGKGFSEDRSITGKKFSMHINQPALSVASPNKPDCKGNIEEADTGKQCVKQQIEEYSFVRRFISACYSLSYQQREQFNREHVDMPLPLNLSNIELSDYTKKALEKGVLPELMIDLEMILGNA</sequence>
<reference evidence="3" key="1">
    <citation type="submission" date="2017-05" db="EMBL/GenBank/DDBJ databases">
        <title>Improved OligoMM genomes.</title>
        <authorList>
            <person name="Garzetti D."/>
        </authorList>
    </citation>
    <scope>NUCLEOTIDE SEQUENCE [LARGE SCALE GENOMIC DNA]</scope>
    <source>
        <strain evidence="3">KB18</strain>
    </source>
</reference>
<dbReference type="PANTHER" id="PTHR31302">
    <property type="entry name" value="TRANSMEMBRANE PROTEIN WITH METALLOPHOSPHOESTERASE DOMAIN-RELATED"/>
    <property type="match status" value="1"/>
</dbReference>
<evidence type="ECO:0000313" key="2">
    <source>
        <dbReference type="EMBL" id="ASB41931.1"/>
    </source>
</evidence>